<comment type="caution">
    <text evidence="2">The sequence shown here is derived from an EMBL/GenBank/DDBJ whole genome shotgun (WGS) entry which is preliminary data.</text>
</comment>
<protein>
    <recommendedName>
        <fullName evidence="1">Helitron helicase-like domain-containing protein</fullName>
    </recommendedName>
</protein>
<sequence length="139" mass="16041">MVCPLLFPGGEQGWSNEMEHVEERRSAKKIVTQLQFYAYRLSFRSGFSLLHISGKLFQQYVIDDYVKTEGSRLKYIRLNQKDLRVEMYRGILDALTTRASNNNLRVGKLVILPFFSRKSLFHATKLSGCNGYGQEVRVA</sequence>
<proteinExistence type="predicted"/>
<gene>
    <name evidence="2" type="ORF">AVEN_42731_1</name>
</gene>
<dbReference type="Pfam" id="PF14214">
    <property type="entry name" value="Helitron_like_N"/>
    <property type="match status" value="1"/>
</dbReference>
<organism evidence="2 3">
    <name type="scientific">Araneus ventricosus</name>
    <name type="common">Orbweaver spider</name>
    <name type="synonym">Epeira ventricosa</name>
    <dbReference type="NCBI Taxonomy" id="182803"/>
    <lineage>
        <taxon>Eukaryota</taxon>
        <taxon>Metazoa</taxon>
        <taxon>Ecdysozoa</taxon>
        <taxon>Arthropoda</taxon>
        <taxon>Chelicerata</taxon>
        <taxon>Arachnida</taxon>
        <taxon>Araneae</taxon>
        <taxon>Araneomorphae</taxon>
        <taxon>Entelegynae</taxon>
        <taxon>Araneoidea</taxon>
        <taxon>Araneidae</taxon>
        <taxon>Araneus</taxon>
    </lineage>
</organism>
<reference evidence="2 3" key="1">
    <citation type="journal article" date="2019" name="Sci. Rep.">
        <title>Orb-weaving spider Araneus ventricosus genome elucidates the spidroin gene catalogue.</title>
        <authorList>
            <person name="Kono N."/>
            <person name="Nakamura H."/>
            <person name="Ohtoshi R."/>
            <person name="Moran D.A.P."/>
            <person name="Shinohara A."/>
            <person name="Yoshida Y."/>
            <person name="Fujiwara M."/>
            <person name="Mori M."/>
            <person name="Tomita M."/>
            <person name="Arakawa K."/>
        </authorList>
    </citation>
    <scope>NUCLEOTIDE SEQUENCE [LARGE SCALE GENOMIC DNA]</scope>
</reference>
<dbReference type="AlphaFoldDB" id="A0A4Y2K7U2"/>
<dbReference type="OrthoDB" id="1728974at2759"/>
<evidence type="ECO:0000313" key="2">
    <source>
        <dbReference type="EMBL" id="GBM98284.1"/>
    </source>
</evidence>
<dbReference type="PANTHER" id="PTHR45786">
    <property type="entry name" value="DNA BINDING PROTEIN-LIKE"/>
    <property type="match status" value="1"/>
</dbReference>
<name>A0A4Y2K7U2_ARAVE</name>
<dbReference type="EMBL" id="BGPR01004309">
    <property type="protein sequence ID" value="GBM98284.1"/>
    <property type="molecule type" value="Genomic_DNA"/>
</dbReference>
<dbReference type="PANTHER" id="PTHR45786:SF74">
    <property type="entry name" value="ATP-DEPENDENT DNA HELICASE"/>
    <property type="match status" value="1"/>
</dbReference>
<keyword evidence="3" id="KW-1185">Reference proteome</keyword>
<feature type="domain" description="Helitron helicase-like" evidence="1">
    <location>
        <begin position="36"/>
        <end position="117"/>
    </location>
</feature>
<accession>A0A4Y2K7U2</accession>
<dbReference type="InterPro" id="IPR025476">
    <property type="entry name" value="Helitron_helicase-like"/>
</dbReference>
<evidence type="ECO:0000259" key="1">
    <source>
        <dbReference type="Pfam" id="PF14214"/>
    </source>
</evidence>
<evidence type="ECO:0000313" key="3">
    <source>
        <dbReference type="Proteomes" id="UP000499080"/>
    </source>
</evidence>
<dbReference type="Proteomes" id="UP000499080">
    <property type="component" value="Unassembled WGS sequence"/>
</dbReference>